<dbReference type="InterPro" id="IPR015797">
    <property type="entry name" value="NUDIX_hydrolase-like_dom_sf"/>
</dbReference>
<accession>A0A3N9W5P7</accession>
<evidence type="ECO:0000313" key="6">
    <source>
        <dbReference type="Proteomes" id="UP000282312"/>
    </source>
</evidence>
<keyword evidence="3" id="KW-0460">Magnesium</keyword>
<keyword evidence="2 5" id="KW-0378">Hydrolase</keyword>
<dbReference type="GO" id="GO:0016787">
    <property type="term" value="F:hydrolase activity"/>
    <property type="evidence" value="ECO:0007669"/>
    <property type="project" value="UniProtKB-KW"/>
</dbReference>
<dbReference type="Proteomes" id="UP000282312">
    <property type="component" value="Unassembled WGS sequence"/>
</dbReference>
<dbReference type="PROSITE" id="PS51462">
    <property type="entry name" value="NUDIX"/>
    <property type="match status" value="1"/>
</dbReference>
<name>A0A3N9W5P7_9ACTN</name>
<comment type="caution">
    <text evidence="5">The sequence shown here is derived from an EMBL/GenBank/DDBJ whole genome shotgun (WGS) entry which is preliminary data.</text>
</comment>
<dbReference type="OrthoDB" id="4247482at2"/>
<reference evidence="5 6" key="1">
    <citation type="submission" date="2018-05" db="EMBL/GenBank/DDBJ databases">
        <title>Micromonospora from Atacama Desert.</title>
        <authorList>
            <person name="Carro L."/>
            <person name="Goodfellow M."/>
            <person name="Klenk H.-P."/>
        </authorList>
    </citation>
    <scope>NUCLEOTIDE SEQUENCE [LARGE SCALE GENOMIC DNA]</scope>
    <source>
        <strain evidence="5 6">LB39</strain>
    </source>
</reference>
<protein>
    <submittedName>
        <fullName evidence="5">NUDIX hydrolase</fullName>
    </submittedName>
</protein>
<feature type="domain" description="Nudix hydrolase" evidence="4">
    <location>
        <begin position="1"/>
        <end position="127"/>
    </location>
</feature>
<evidence type="ECO:0000256" key="2">
    <source>
        <dbReference type="ARBA" id="ARBA00022801"/>
    </source>
</evidence>
<dbReference type="SUPFAM" id="SSF55811">
    <property type="entry name" value="Nudix"/>
    <property type="match status" value="1"/>
</dbReference>
<evidence type="ECO:0000256" key="1">
    <source>
        <dbReference type="ARBA" id="ARBA00001946"/>
    </source>
</evidence>
<dbReference type="Gene3D" id="3.90.79.10">
    <property type="entry name" value="Nucleoside Triphosphate Pyrophosphohydrolase"/>
    <property type="match status" value="1"/>
</dbReference>
<proteinExistence type="predicted"/>
<dbReference type="CDD" id="cd18876">
    <property type="entry name" value="NUDIX_Hydrolase"/>
    <property type="match status" value="1"/>
</dbReference>
<dbReference type="EMBL" id="QGSZ01000345">
    <property type="protein sequence ID" value="RQW96183.1"/>
    <property type="molecule type" value="Genomic_DNA"/>
</dbReference>
<dbReference type="PANTHER" id="PTHR43046">
    <property type="entry name" value="GDP-MANNOSE MANNOSYL HYDROLASE"/>
    <property type="match status" value="1"/>
</dbReference>
<evidence type="ECO:0000313" key="5">
    <source>
        <dbReference type="EMBL" id="RQW96183.1"/>
    </source>
</evidence>
<dbReference type="InterPro" id="IPR000086">
    <property type="entry name" value="NUDIX_hydrolase_dom"/>
</dbReference>
<dbReference type="AlphaFoldDB" id="A0A3N9W5P7"/>
<keyword evidence="6" id="KW-1185">Reference proteome</keyword>
<comment type="cofactor">
    <cofactor evidence="1">
        <name>Mg(2+)</name>
        <dbReference type="ChEBI" id="CHEBI:18420"/>
    </cofactor>
</comment>
<dbReference type="PANTHER" id="PTHR43046:SF12">
    <property type="entry name" value="GDP-MANNOSE MANNOSYL HYDROLASE"/>
    <property type="match status" value="1"/>
</dbReference>
<evidence type="ECO:0000259" key="4">
    <source>
        <dbReference type="PROSITE" id="PS51462"/>
    </source>
</evidence>
<dbReference type="Pfam" id="PF00293">
    <property type="entry name" value="NUDIX"/>
    <property type="match status" value="1"/>
</dbReference>
<gene>
    <name evidence="5" type="ORF">DLJ59_31665</name>
</gene>
<evidence type="ECO:0000256" key="3">
    <source>
        <dbReference type="ARBA" id="ARBA00022842"/>
    </source>
</evidence>
<organism evidence="5 6">
    <name type="scientific">Micromonospora inaquosa</name>
    <dbReference type="NCBI Taxonomy" id="2203716"/>
    <lineage>
        <taxon>Bacteria</taxon>
        <taxon>Bacillati</taxon>
        <taxon>Actinomycetota</taxon>
        <taxon>Actinomycetes</taxon>
        <taxon>Micromonosporales</taxon>
        <taxon>Micromonosporaceae</taxon>
        <taxon>Micromonospora</taxon>
    </lineage>
</organism>
<sequence length="144" mass="15946">MAAGLLLTDPHGRVLLVEPAYKASWEIPGRCVEADESPYQAAVRECREELGLTLTPGRLLVMDWVPPQPGRTEGVMFVFDAGTLTSEQTDRIVLPPTELRSWSWCDQPAAHERLPALLARRVAAAREARGHGFTRYLENGLPVT</sequence>